<gene>
    <name evidence="4" type="ORF">SRCM100623_00628</name>
</gene>
<dbReference type="PATRIC" id="fig|438.15.peg.719"/>
<dbReference type="RefSeq" id="WP_231111079.1">
    <property type="nucleotide sequence ID" value="NZ_LYUD01000059.1"/>
</dbReference>
<dbReference type="GO" id="GO:0003700">
    <property type="term" value="F:DNA-binding transcription factor activity"/>
    <property type="evidence" value="ECO:0007669"/>
    <property type="project" value="TreeGrafter"/>
</dbReference>
<dbReference type="Proteomes" id="UP000093796">
    <property type="component" value="Unassembled WGS sequence"/>
</dbReference>
<dbReference type="Pfam" id="PF01381">
    <property type="entry name" value="HTH_3"/>
    <property type="match status" value="1"/>
</dbReference>
<keyword evidence="1" id="KW-0238">DNA-binding</keyword>
<feature type="region of interest" description="Disordered" evidence="2">
    <location>
        <begin position="65"/>
        <end position="86"/>
    </location>
</feature>
<dbReference type="SUPFAM" id="SSF47413">
    <property type="entry name" value="lambda repressor-like DNA-binding domains"/>
    <property type="match status" value="1"/>
</dbReference>
<name>A0A1A0DHC4_ACEPA</name>
<dbReference type="InterPro" id="IPR010982">
    <property type="entry name" value="Lambda_DNA-bd_dom_sf"/>
</dbReference>
<dbReference type="CDD" id="cd00093">
    <property type="entry name" value="HTH_XRE"/>
    <property type="match status" value="1"/>
</dbReference>
<dbReference type="PANTHER" id="PTHR46797">
    <property type="entry name" value="HTH-TYPE TRANSCRIPTIONAL REGULATOR"/>
    <property type="match status" value="1"/>
</dbReference>
<dbReference type="PANTHER" id="PTHR46797:SF24">
    <property type="entry name" value="DNA-BINDING PHAGE PROTEIN"/>
    <property type="match status" value="1"/>
</dbReference>
<evidence type="ECO:0000313" key="5">
    <source>
        <dbReference type="Proteomes" id="UP000093796"/>
    </source>
</evidence>
<sequence length="86" mass="9588">MRRLVGQNFARLRKARGLTQEQVSDRSGFSQQYLSGLEKGYRNPTVITLFELATCLETTPDEFLRGVKSDTLTDTPPSPVSPSAVR</sequence>
<dbReference type="SMART" id="SM00530">
    <property type="entry name" value="HTH_XRE"/>
    <property type="match status" value="1"/>
</dbReference>
<protein>
    <submittedName>
        <fullName evidence="4">Putative HTH-type transcriptional regulator</fullName>
    </submittedName>
</protein>
<dbReference type="EMBL" id="LYUD01000059">
    <property type="protein sequence ID" value="OAZ74494.1"/>
    <property type="molecule type" value="Genomic_DNA"/>
</dbReference>
<dbReference type="Gene3D" id="1.10.260.40">
    <property type="entry name" value="lambda repressor-like DNA-binding domains"/>
    <property type="match status" value="1"/>
</dbReference>
<dbReference type="InterPro" id="IPR050807">
    <property type="entry name" value="TransReg_Diox_bact_type"/>
</dbReference>
<comment type="caution">
    <text evidence="4">The sequence shown here is derived from an EMBL/GenBank/DDBJ whole genome shotgun (WGS) entry which is preliminary data.</text>
</comment>
<accession>A0A1A0DHC4</accession>
<dbReference type="PROSITE" id="PS50943">
    <property type="entry name" value="HTH_CROC1"/>
    <property type="match status" value="1"/>
</dbReference>
<dbReference type="AlphaFoldDB" id="A0A1A0DHC4"/>
<reference evidence="4 5" key="1">
    <citation type="submission" date="2016-05" db="EMBL/GenBank/DDBJ databases">
        <title>Genome sequencing of Acetobacter pasteurianus strain SRCM100623.</title>
        <authorList>
            <person name="Song Y.R."/>
        </authorList>
    </citation>
    <scope>NUCLEOTIDE SEQUENCE [LARGE SCALE GENOMIC DNA]</scope>
    <source>
        <strain evidence="4 5">SRCM100623</strain>
    </source>
</reference>
<dbReference type="InterPro" id="IPR001387">
    <property type="entry name" value="Cro/C1-type_HTH"/>
</dbReference>
<evidence type="ECO:0000259" key="3">
    <source>
        <dbReference type="PROSITE" id="PS50943"/>
    </source>
</evidence>
<evidence type="ECO:0000313" key="4">
    <source>
        <dbReference type="EMBL" id="OAZ74494.1"/>
    </source>
</evidence>
<feature type="domain" description="HTH cro/C1-type" evidence="3">
    <location>
        <begin position="9"/>
        <end position="63"/>
    </location>
</feature>
<proteinExistence type="predicted"/>
<dbReference type="GO" id="GO:0003677">
    <property type="term" value="F:DNA binding"/>
    <property type="evidence" value="ECO:0007669"/>
    <property type="project" value="UniProtKB-KW"/>
</dbReference>
<dbReference type="GO" id="GO:0005829">
    <property type="term" value="C:cytosol"/>
    <property type="evidence" value="ECO:0007669"/>
    <property type="project" value="TreeGrafter"/>
</dbReference>
<evidence type="ECO:0000256" key="2">
    <source>
        <dbReference type="SAM" id="MobiDB-lite"/>
    </source>
</evidence>
<evidence type="ECO:0000256" key="1">
    <source>
        <dbReference type="ARBA" id="ARBA00023125"/>
    </source>
</evidence>
<organism evidence="4 5">
    <name type="scientific">Acetobacter pasteurianus</name>
    <name type="common">Acetobacter turbidans</name>
    <dbReference type="NCBI Taxonomy" id="438"/>
    <lineage>
        <taxon>Bacteria</taxon>
        <taxon>Pseudomonadati</taxon>
        <taxon>Pseudomonadota</taxon>
        <taxon>Alphaproteobacteria</taxon>
        <taxon>Acetobacterales</taxon>
        <taxon>Acetobacteraceae</taxon>
        <taxon>Acetobacter</taxon>
    </lineage>
</organism>